<evidence type="ECO:0000313" key="7">
    <source>
        <dbReference type="Proteomes" id="UP001174677"/>
    </source>
</evidence>
<feature type="domain" description="DYW" evidence="5">
    <location>
        <begin position="624"/>
        <end position="716"/>
    </location>
</feature>
<name>A0ABQ9LUJ9_HEVBR</name>
<keyword evidence="2" id="KW-0677">Repeat</keyword>
<dbReference type="InterPro" id="IPR002885">
    <property type="entry name" value="PPR_rpt"/>
</dbReference>
<dbReference type="Gene3D" id="1.25.40.10">
    <property type="entry name" value="Tetratricopeptide repeat domain"/>
    <property type="match status" value="1"/>
</dbReference>
<accession>A0ABQ9LUJ9</accession>
<dbReference type="InterPro" id="IPR011990">
    <property type="entry name" value="TPR-like_helical_dom_sf"/>
</dbReference>
<comment type="similarity">
    <text evidence="1">Belongs to the PPR family. PCMP-H subfamily.</text>
</comment>
<dbReference type="Proteomes" id="UP001174677">
    <property type="component" value="Chromosome 9"/>
</dbReference>
<sequence>MYKRRVSLLSINSLAVLCKVRYSSNSSDSIKTLTLSKNLSTAAERSELLNSVDCHLENSNEHFQNPSGSCGESQNLVEFVQKPNGQGLNPCWGFRETTGNVVGNIQVVEKGNSGRSSGQNHGKFPHNLDGDYQNFNGSCWESSRSVNQNNPNKRKGNYSGYYVNTGQFQHKNSQVAASNSKSSLDHPKGVYGGGGNLQHVHANCQKGPGEVTQNPSGFHLQGPSGPQGIWNGNYTQNVNQFQPGSSGYYMGNAGMYQQGPSAGQYQQNLNVVNNQRSVNVVQYQPKLNGVNNLKQASHVSSDPKVEGTLDESSETSPDRGTLEDLDDFCKGRKVKEAVELLHSLEEQHVPVDLPRFLLLMQACGEAKALQEAKAVHDHIMRSLLPLEVCTYNKILEMYAKCGSMDKAFDVFDKMPERNLNSWNIMITWLAKHGLGEDAIDLFSQFKQAELEPNAQMYIGVFSSCGDVGDINEGMLHFESMMKDYGIVPSMEHYVSVVDMLGSTGYLDEALEFIEKMPMTPNIDVWVTLMNLSRLHGNLELGDRCAELVELLDPSKLIEQSKAGLVAGKDSDLEKETEKKKLTSQNLLEVRSRVHEYRAGDTSHPENDRIYALLRGLKAQMKEAGYIPETRFVLHDIDQEGKEEALLAHSERLATAYGLLTSPARSPIRIIKNLRVCGDCHNAVKIISKIVGRELIMRDAKRFHHFKDGACSCRDYW</sequence>
<organism evidence="6 7">
    <name type="scientific">Hevea brasiliensis</name>
    <name type="common">Para rubber tree</name>
    <name type="synonym">Siphonia brasiliensis</name>
    <dbReference type="NCBI Taxonomy" id="3981"/>
    <lineage>
        <taxon>Eukaryota</taxon>
        <taxon>Viridiplantae</taxon>
        <taxon>Streptophyta</taxon>
        <taxon>Embryophyta</taxon>
        <taxon>Tracheophyta</taxon>
        <taxon>Spermatophyta</taxon>
        <taxon>Magnoliopsida</taxon>
        <taxon>eudicotyledons</taxon>
        <taxon>Gunneridae</taxon>
        <taxon>Pentapetalae</taxon>
        <taxon>rosids</taxon>
        <taxon>fabids</taxon>
        <taxon>Malpighiales</taxon>
        <taxon>Euphorbiaceae</taxon>
        <taxon>Crotonoideae</taxon>
        <taxon>Micrandreae</taxon>
        <taxon>Hevea</taxon>
    </lineage>
</organism>
<evidence type="ECO:0000256" key="1">
    <source>
        <dbReference type="ARBA" id="ARBA00006643"/>
    </source>
</evidence>
<proteinExistence type="inferred from homology"/>
<dbReference type="Pfam" id="PF13041">
    <property type="entry name" value="PPR_2"/>
    <property type="match status" value="1"/>
</dbReference>
<dbReference type="Pfam" id="PF14432">
    <property type="entry name" value="DYW_deaminase"/>
    <property type="match status" value="1"/>
</dbReference>
<dbReference type="InterPro" id="IPR046960">
    <property type="entry name" value="PPR_At4g14850-like_plant"/>
</dbReference>
<evidence type="ECO:0000313" key="6">
    <source>
        <dbReference type="EMBL" id="KAJ9171689.1"/>
    </source>
</evidence>
<dbReference type="PANTHER" id="PTHR47926:SF388">
    <property type="entry name" value="DYW DOMAIN-CONTAINING PROTEIN"/>
    <property type="match status" value="1"/>
</dbReference>
<feature type="repeat" description="PPR" evidence="3">
    <location>
        <begin position="387"/>
        <end position="421"/>
    </location>
</feature>
<dbReference type="EMBL" id="JARPOI010000009">
    <property type="protein sequence ID" value="KAJ9171689.1"/>
    <property type="molecule type" value="Genomic_DNA"/>
</dbReference>
<evidence type="ECO:0000259" key="5">
    <source>
        <dbReference type="Pfam" id="PF14432"/>
    </source>
</evidence>
<comment type="caution">
    <text evidence="6">The sequence shown here is derived from an EMBL/GenBank/DDBJ whole genome shotgun (WGS) entry which is preliminary data.</text>
</comment>
<evidence type="ECO:0000256" key="3">
    <source>
        <dbReference type="PROSITE-ProRule" id="PRU00708"/>
    </source>
</evidence>
<dbReference type="InterPro" id="IPR032867">
    <property type="entry name" value="DYW_dom"/>
</dbReference>
<evidence type="ECO:0000256" key="2">
    <source>
        <dbReference type="ARBA" id="ARBA00022737"/>
    </source>
</evidence>
<reference evidence="6" key="1">
    <citation type="journal article" date="2023" name="Plant Biotechnol. J.">
        <title>Chromosome-level wild Hevea brasiliensis genome provides new tools for genomic-assisted breeding and valuable loci to elevate rubber yield.</title>
        <authorList>
            <person name="Cheng H."/>
            <person name="Song X."/>
            <person name="Hu Y."/>
            <person name="Wu T."/>
            <person name="Yang Q."/>
            <person name="An Z."/>
            <person name="Feng S."/>
            <person name="Deng Z."/>
            <person name="Wu W."/>
            <person name="Zeng X."/>
            <person name="Tu M."/>
            <person name="Wang X."/>
            <person name="Huang H."/>
        </authorList>
    </citation>
    <scope>NUCLEOTIDE SEQUENCE</scope>
    <source>
        <strain evidence="6">MT/VB/25A 57/8</strain>
    </source>
</reference>
<dbReference type="PROSITE" id="PS51375">
    <property type="entry name" value="PPR"/>
    <property type="match status" value="1"/>
</dbReference>
<dbReference type="PANTHER" id="PTHR47926">
    <property type="entry name" value="PENTATRICOPEPTIDE REPEAT-CONTAINING PROTEIN"/>
    <property type="match status" value="1"/>
</dbReference>
<dbReference type="NCBIfam" id="TIGR00756">
    <property type="entry name" value="PPR"/>
    <property type="match status" value="2"/>
</dbReference>
<evidence type="ECO:0000256" key="4">
    <source>
        <dbReference type="SAM" id="MobiDB-lite"/>
    </source>
</evidence>
<dbReference type="Pfam" id="PF01535">
    <property type="entry name" value="PPR"/>
    <property type="match status" value="2"/>
</dbReference>
<keyword evidence="7" id="KW-1185">Reference proteome</keyword>
<protein>
    <recommendedName>
        <fullName evidence="5">DYW domain-containing protein</fullName>
    </recommendedName>
</protein>
<gene>
    <name evidence="6" type="ORF">P3X46_015017</name>
</gene>
<feature type="region of interest" description="Disordered" evidence="4">
    <location>
        <begin position="294"/>
        <end position="324"/>
    </location>
</feature>